<keyword evidence="6" id="KW-0961">Cell wall biogenesis/degradation</keyword>
<keyword evidence="7" id="KW-0472">Membrane</keyword>
<dbReference type="GO" id="GO:0016755">
    <property type="term" value="F:aminoacyltransferase activity"/>
    <property type="evidence" value="ECO:0007669"/>
    <property type="project" value="InterPro"/>
</dbReference>
<comment type="similarity">
    <text evidence="1">Belongs to the FemABX family.</text>
</comment>
<feature type="non-terminal residue" evidence="9">
    <location>
        <position position="1"/>
    </location>
</feature>
<dbReference type="GO" id="GO:0009252">
    <property type="term" value="P:peptidoglycan biosynthetic process"/>
    <property type="evidence" value="ECO:0007669"/>
    <property type="project" value="UniProtKB-KW"/>
</dbReference>
<keyword evidence="7" id="KW-0812">Transmembrane</keyword>
<dbReference type="InterPro" id="IPR016181">
    <property type="entry name" value="Acyl_CoA_acyltransferase"/>
</dbReference>
<sequence length="155" mass="18251">RTAVRKSEKSGIQIRQSEDFTTFFSILKKNLSIRHNVKPAHTLEEMLRLKKIFPEKIKLFGAFYEEKMIAGVVNFIVSTRVVLVFYISHMEKYQELRPINLLFYQIFKWAIQNHLQIFDFGIFTINENPNMGLARFKENFGASGVFRDTIELNLI</sequence>
<proteinExistence type="inferred from homology"/>
<gene>
    <name evidence="9" type="ORF">METZ01_LOCUS323455</name>
</gene>
<dbReference type="InterPro" id="IPR003447">
    <property type="entry name" value="FEMABX"/>
</dbReference>
<evidence type="ECO:0000256" key="7">
    <source>
        <dbReference type="SAM" id="Phobius"/>
    </source>
</evidence>
<evidence type="ECO:0000259" key="8">
    <source>
        <dbReference type="Pfam" id="PF13480"/>
    </source>
</evidence>
<dbReference type="GO" id="GO:0008360">
    <property type="term" value="P:regulation of cell shape"/>
    <property type="evidence" value="ECO:0007669"/>
    <property type="project" value="UniProtKB-KW"/>
</dbReference>
<evidence type="ECO:0000256" key="6">
    <source>
        <dbReference type="ARBA" id="ARBA00023316"/>
    </source>
</evidence>
<dbReference type="InterPro" id="IPR050644">
    <property type="entry name" value="PG_Glycine_Bridge_Synth"/>
</dbReference>
<dbReference type="PANTHER" id="PTHR36174:SF1">
    <property type="entry name" value="LIPID II:GLYCINE GLYCYLTRANSFERASE"/>
    <property type="match status" value="1"/>
</dbReference>
<dbReference type="EMBL" id="UINC01106147">
    <property type="protein sequence ID" value="SVC70601.1"/>
    <property type="molecule type" value="Genomic_DNA"/>
</dbReference>
<keyword evidence="3" id="KW-0133">Cell shape</keyword>
<reference evidence="9" key="1">
    <citation type="submission" date="2018-05" db="EMBL/GenBank/DDBJ databases">
        <authorList>
            <person name="Lanie J.A."/>
            <person name="Ng W.-L."/>
            <person name="Kazmierczak K.M."/>
            <person name="Andrzejewski T.M."/>
            <person name="Davidsen T.M."/>
            <person name="Wayne K.J."/>
            <person name="Tettelin H."/>
            <person name="Glass J.I."/>
            <person name="Rusch D."/>
            <person name="Podicherti R."/>
            <person name="Tsui H.-C.T."/>
            <person name="Winkler M.E."/>
        </authorList>
    </citation>
    <scope>NUCLEOTIDE SEQUENCE</scope>
</reference>
<keyword evidence="5" id="KW-0012">Acyltransferase</keyword>
<feature type="transmembrane region" description="Helical" evidence="7">
    <location>
        <begin position="68"/>
        <end position="87"/>
    </location>
</feature>
<dbReference type="AlphaFoldDB" id="A0A382PFC5"/>
<evidence type="ECO:0000256" key="3">
    <source>
        <dbReference type="ARBA" id="ARBA00022960"/>
    </source>
</evidence>
<dbReference type="Gene3D" id="3.40.630.30">
    <property type="match status" value="1"/>
</dbReference>
<accession>A0A382PFC5</accession>
<keyword evidence="4" id="KW-0573">Peptidoglycan synthesis</keyword>
<dbReference type="PROSITE" id="PS51191">
    <property type="entry name" value="FEMABX"/>
    <property type="match status" value="1"/>
</dbReference>
<evidence type="ECO:0000256" key="2">
    <source>
        <dbReference type="ARBA" id="ARBA00022679"/>
    </source>
</evidence>
<dbReference type="Pfam" id="PF13480">
    <property type="entry name" value="Acetyltransf_6"/>
    <property type="match status" value="1"/>
</dbReference>
<keyword evidence="2" id="KW-0808">Transferase</keyword>
<evidence type="ECO:0000256" key="4">
    <source>
        <dbReference type="ARBA" id="ARBA00022984"/>
    </source>
</evidence>
<dbReference type="SUPFAM" id="SSF55729">
    <property type="entry name" value="Acyl-CoA N-acyltransferases (Nat)"/>
    <property type="match status" value="1"/>
</dbReference>
<evidence type="ECO:0000256" key="1">
    <source>
        <dbReference type="ARBA" id="ARBA00009943"/>
    </source>
</evidence>
<dbReference type="GO" id="GO:0071555">
    <property type="term" value="P:cell wall organization"/>
    <property type="evidence" value="ECO:0007669"/>
    <property type="project" value="UniProtKB-KW"/>
</dbReference>
<keyword evidence="7" id="KW-1133">Transmembrane helix</keyword>
<evidence type="ECO:0000313" key="9">
    <source>
        <dbReference type="EMBL" id="SVC70601.1"/>
    </source>
</evidence>
<dbReference type="PANTHER" id="PTHR36174">
    <property type="entry name" value="LIPID II:GLYCINE GLYCYLTRANSFERASE"/>
    <property type="match status" value="1"/>
</dbReference>
<feature type="domain" description="BioF2-like acetyltransferase" evidence="8">
    <location>
        <begin position="2"/>
        <end position="122"/>
    </location>
</feature>
<evidence type="ECO:0000256" key="5">
    <source>
        <dbReference type="ARBA" id="ARBA00023315"/>
    </source>
</evidence>
<protein>
    <recommendedName>
        <fullName evidence="8">BioF2-like acetyltransferase domain-containing protein</fullName>
    </recommendedName>
</protein>
<organism evidence="9">
    <name type="scientific">marine metagenome</name>
    <dbReference type="NCBI Taxonomy" id="408172"/>
    <lineage>
        <taxon>unclassified sequences</taxon>
        <taxon>metagenomes</taxon>
        <taxon>ecological metagenomes</taxon>
    </lineage>
</organism>
<dbReference type="InterPro" id="IPR038740">
    <property type="entry name" value="BioF2-like_GNAT_dom"/>
</dbReference>
<name>A0A382PFC5_9ZZZZ</name>